<feature type="transmembrane region" description="Helical" evidence="2">
    <location>
        <begin position="53"/>
        <end position="78"/>
    </location>
</feature>
<keyword evidence="2" id="KW-0472">Membrane</keyword>
<dbReference type="Gene3D" id="1.20.1110.10">
    <property type="entry name" value="Calcium-transporting ATPase, transmembrane domain"/>
    <property type="match status" value="1"/>
</dbReference>
<feature type="transmembrane region" description="Helical" evidence="2">
    <location>
        <begin position="20"/>
        <end position="41"/>
    </location>
</feature>
<keyword evidence="4" id="KW-1185">Reference proteome</keyword>
<keyword evidence="2" id="KW-1133">Transmembrane helix</keyword>
<dbReference type="EMBL" id="JARBHA010000006">
    <property type="protein sequence ID" value="KAJ9697732.1"/>
    <property type="molecule type" value="Genomic_DNA"/>
</dbReference>
<accession>A0AA39DXN4</accession>
<proteinExistence type="predicted"/>
<gene>
    <name evidence="3" type="ORF">PVL29_007044</name>
</gene>
<sequence>MAEADTTRPSHTGLDRDFEPWVVAILQIGKTLLVSLFFCWSTPQSVSLKKTMLLFYFQKVLIVISNFCVCSIAVRMIIKIIVMCPIQHYKYRDGIDNLLVLLIGGIPMQMPTIPFILYHVPFQS</sequence>
<dbReference type="Proteomes" id="UP001168098">
    <property type="component" value="Unassembled WGS sequence"/>
</dbReference>
<dbReference type="PANTHER" id="PTHR42861">
    <property type="entry name" value="CALCIUM-TRANSPORTING ATPASE"/>
    <property type="match status" value="1"/>
</dbReference>
<name>A0AA39DXN4_VITRO</name>
<evidence type="ECO:0000256" key="2">
    <source>
        <dbReference type="SAM" id="Phobius"/>
    </source>
</evidence>
<organism evidence="3 4">
    <name type="scientific">Vitis rotundifolia</name>
    <name type="common">Muscadine grape</name>
    <dbReference type="NCBI Taxonomy" id="103349"/>
    <lineage>
        <taxon>Eukaryota</taxon>
        <taxon>Viridiplantae</taxon>
        <taxon>Streptophyta</taxon>
        <taxon>Embryophyta</taxon>
        <taxon>Tracheophyta</taxon>
        <taxon>Spermatophyta</taxon>
        <taxon>Magnoliopsida</taxon>
        <taxon>eudicotyledons</taxon>
        <taxon>Gunneridae</taxon>
        <taxon>Pentapetalae</taxon>
        <taxon>rosids</taxon>
        <taxon>Vitales</taxon>
        <taxon>Vitaceae</taxon>
        <taxon>Viteae</taxon>
        <taxon>Vitis</taxon>
    </lineage>
</organism>
<comment type="caution">
    <text evidence="3">The sequence shown here is derived from an EMBL/GenBank/DDBJ whole genome shotgun (WGS) entry which is preliminary data.</text>
</comment>
<keyword evidence="2" id="KW-0812">Transmembrane</keyword>
<evidence type="ECO:0000313" key="4">
    <source>
        <dbReference type="Proteomes" id="UP001168098"/>
    </source>
</evidence>
<protein>
    <submittedName>
        <fullName evidence="3">Uncharacterized protein</fullName>
    </submittedName>
</protein>
<feature type="transmembrane region" description="Helical" evidence="2">
    <location>
        <begin position="98"/>
        <end position="120"/>
    </location>
</feature>
<reference evidence="3 4" key="1">
    <citation type="journal article" date="2023" name="BMC Biotechnol.">
        <title>Vitis rotundifolia cv Carlos genome sequencing.</title>
        <authorList>
            <person name="Huff M."/>
            <person name="Hulse-Kemp A."/>
            <person name="Scheffler B."/>
            <person name="Youngblood R."/>
            <person name="Simpson S."/>
            <person name="Babiker E."/>
            <person name="Staton M."/>
        </authorList>
    </citation>
    <scope>NUCLEOTIDE SEQUENCE [LARGE SCALE GENOMIC DNA]</scope>
    <source>
        <tissue evidence="3">Leaf</tissue>
    </source>
</reference>
<evidence type="ECO:0000313" key="3">
    <source>
        <dbReference type="EMBL" id="KAJ9697732.1"/>
    </source>
</evidence>
<keyword evidence="1" id="KW-0460">Magnesium</keyword>
<evidence type="ECO:0000256" key="1">
    <source>
        <dbReference type="ARBA" id="ARBA00022842"/>
    </source>
</evidence>
<dbReference type="AlphaFoldDB" id="A0AA39DXN4"/>